<feature type="compositionally biased region" description="Basic residues" evidence="1">
    <location>
        <begin position="125"/>
        <end position="137"/>
    </location>
</feature>
<protein>
    <submittedName>
        <fullName evidence="2">Uncharacterized protein</fullName>
    </submittedName>
</protein>
<reference evidence="2 3" key="1">
    <citation type="journal article" date="2021" name="BMC Genomics">
        <title>Datura genome reveals duplications of psychoactive alkaloid biosynthetic genes and high mutation rate following tissue culture.</title>
        <authorList>
            <person name="Rajewski A."/>
            <person name="Carter-House D."/>
            <person name="Stajich J."/>
            <person name="Litt A."/>
        </authorList>
    </citation>
    <scope>NUCLEOTIDE SEQUENCE [LARGE SCALE GENOMIC DNA]</scope>
    <source>
        <strain evidence="2">AR-01</strain>
    </source>
</reference>
<dbReference type="EMBL" id="JACEIK010001981">
    <property type="protein sequence ID" value="MCD7473496.1"/>
    <property type="molecule type" value="Genomic_DNA"/>
</dbReference>
<evidence type="ECO:0000256" key="1">
    <source>
        <dbReference type="SAM" id="MobiDB-lite"/>
    </source>
</evidence>
<comment type="caution">
    <text evidence="2">The sequence shown here is derived from an EMBL/GenBank/DDBJ whole genome shotgun (WGS) entry which is preliminary data.</text>
</comment>
<evidence type="ECO:0000313" key="2">
    <source>
        <dbReference type="EMBL" id="MCD7473496.1"/>
    </source>
</evidence>
<keyword evidence="3" id="KW-1185">Reference proteome</keyword>
<feature type="region of interest" description="Disordered" evidence="1">
    <location>
        <begin position="121"/>
        <end position="146"/>
    </location>
</feature>
<name>A0ABS8TRU9_DATST</name>
<sequence>MGRVHPLTHTFFWPGTLLSRCNAYHTSFLVCHDAHCLAWSARRASLAVPMPTPCARPCTAWLVRCPMHCSAVLRPIFNDSFIRTRTGLVRHTGDCADLVPCRACHYAGRTMPRALGGIAGPTPRASHRAARPTHHTTGRAAPNPTHSTRILGNFSKSGMLLGLYAIHLTKVLNELFSEFWDLALGTAIAPDMHILLKFRTWRLAPAVAPCPSSQLLKPSPWAPYTWEAICMARGVSPMYNS</sequence>
<proteinExistence type="predicted"/>
<dbReference type="Proteomes" id="UP000823775">
    <property type="component" value="Unassembled WGS sequence"/>
</dbReference>
<evidence type="ECO:0000313" key="3">
    <source>
        <dbReference type="Proteomes" id="UP000823775"/>
    </source>
</evidence>
<accession>A0ABS8TRU9</accession>
<organism evidence="2 3">
    <name type="scientific">Datura stramonium</name>
    <name type="common">Jimsonweed</name>
    <name type="synonym">Common thornapple</name>
    <dbReference type="NCBI Taxonomy" id="4076"/>
    <lineage>
        <taxon>Eukaryota</taxon>
        <taxon>Viridiplantae</taxon>
        <taxon>Streptophyta</taxon>
        <taxon>Embryophyta</taxon>
        <taxon>Tracheophyta</taxon>
        <taxon>Spermatophyta</taxon>
        <taxon>Magnoliopsida</taxon>
        <taxon>eudicotyledons</taxon>
        <taxon>Gunneridae</taxon>
        <taxon>Pentapetalae</taxon>
        <taxon>asterids</taxon>
        <taxon>lamiids</taxon>
        <taxon>Solanales</taxon>
        <taxon>Solanaceae</taxon>
        <taxon>Solanoideae</taxon>
        <taxon>Datureae</taxon>
        <taxon>Datura</taxon>
    </lineage>
</organism>
<gene>
    <name evidence="2" type="ORF">HAX54_015401</name>
</gene>